<reference evidence="7" key="1">
    <citation type="journal article" date="2020" name="Stud. Mycol.">
        <title>101 Dothideomycetes genomes: a test case for predicting lifestyles and emergence of pathogens.</title>
        <authorList>
            <person name="Haridas S."/>
            <person name="Albert R."/>
            <person name="Binder M."/>
            <person name="Bloem J."/>
            <person name="Labutti K."/>
            <person name="Salamov A."/>
            <person name="Andreopoulos B."/>
            <person name="Baker S."/>
            <person name="Barry K."/>
            <person name="Bills G."/>
            <person name="Bluhm B."/>
            <person name="Cannon C."/>
            <person name="Castanera R."/>
            <person name="Culley D."/>
            <person name="Daum C."/>
            <person name="Ezra D."/>
            <person name="Gonzalez J."/>
            <person name="Henrissat B."/>
            <person name="Kuo A."/>
            <person name="Liang C."/>
            <person name="Lipzen A."/>
            <person name="Lutzoni F."/>
            <person name="Magnuson J."/>
            <person name="Mondo S."/>
            <person name="Nolan M."/>
            <person name="Ohm R."/>
            <person name="Pangilinan J."/>
            <person name="Park H.-J."/>
            <person name="Ramirez L."/>
            <person name="Alfaro M."/>
            <person name="Sun H."/>
            <person name="Tritt A."/>
            <person name="Yoshinaga Y."/>
            <person name="Zwiers L.-H."/>
            <person name="Turgeon B."/>
            <person name="Goodwin S."/>
            <person name="Spatafora J."/>
            <person name="Crous P."/>
            <person name="Grigoriev I."/>
        </authorList>
    </citation>
    <scope>NUCLEOTIDE SEQUENCE</scope>
    <source>
        <strain evidence="7">CBS 122368</strain>
    </source>
</reference>
<feature type="disulfide bond" evidence="4">
    <location>
        <begin position="18"/>
        <end position="32"/>
    </location>
</feature>
<dbReference type="Proteomes" id="UP000800094">
    <property type="component" value="Unassembled WGS sequence"/>
</dbReference>
<dbReference type="GeneID" id="54576077"/>
<keyword evidence="7" id="KW-0378">Hydrolase</keyword>
<evidence type="ECO:0000313" key="7">
    <source>
        <dbReference type="EMBL" id="KAF2256755.1"/>
    </source>
</evidence>
<dbReference type="Gene3D" id="3.30.60.10">
    <property type="entry name" value="Endochitinase-like"/>
    <property type="match status" value="1"/>
</dbReference>
<evidence type="ECO:0000256" key="4">
    <source>
        <dbReference type="PROSITE-ProRule" id="PRU00261"/>
    </source>
</evidence>
<dbReference type="SMART" id="SM00636">
    <property type="entry name" value="Glyco_18"/>
    <property type="match status" value="1"/>
</dbReference>
<evidence type="ECO:0000259" key="5">
    <source>
        <dbReference type="PROSITE" id="PS50941"/>
    </source>
</evidence>
<dbReference type="InterPro" id="IPR036861">
    <property type="entry name" value="Endochitinase-like_sf"/>
</dbReference>
<dbReference type="PANTHER" id="PTHR11177:SF333">
    <property type="entry name" value="CHITINASE"/>
    <property type="match status" value="1"/>
</dbReference>
<feature type="domain" description="Chitin-binding type-1" evidence="5">
    <location>
        <begin position="1"/>
        <end position="53"/>
    </location>
</feature>
<name>A0A6A6J1K9_9PLEO</name>
<feature type="disulfide bond" evidence="4">
    <location>
        <begin position="13"/>
        <end position="25"/>
    </location>
</feature>
<dbReference type="RefSeq" id="XP_033691759.1">
    <property type="nucleotide sequence ID" value="XM_033822747.1"/>
</dbReference>
<dbReference type="InterPro" id="IPR011583">
    <property type="entry name" value="Chitinase_II/V-like_cat"/>
</dbReference>
<evidence type="ECO:0000256" key="3">
    <source>
        <dbReference type="ARBA" id="ARBA00022669"/>
    </source>
</evidence>
<dbReference type="Pfam" id="PF00704">
    <property type="entry name" value="Glyco_hydro_18"/>
    <property type="match status" value="1"/>
</dbReference>
<dbReference type="EC" id="3.2.1.14" evidence="2"/>
<dbReference type="InterPro" id="IPR050314">
    <property type="entry name" value="Glycosyl_Hydrlase_18"/>
</dbReference>
<dbReference type="Gene3D" id="3.20.20.80">
    <property type="entry name" value="Glycosidases"/>
    <property type="match status" value="1"/>
</dbReference>
<dbReference type="SUPFAM" id="SSF51445">
    <property type="entry name" value="(Trans)glycosidases"/>
    <property type="match status" value="1"/>
</dbReference>
<dbReference type="PROSITE" id="PS50941">
    <property type="entry name" value="CHIT_BIND_I_2"/>
    <property type="match status" value="1"/>
</dbReference>
<evidence type="ECO:0000313" key="8">
    <source>
        <dbReference type="Proteomes" id="UP000800094"/>
    </source>
</evidence>
<dbReference type="GO" id="GO:0008061">
    <property type="term" value="F:chitin binding"/>
    <property type="evidence" value="ECO:0007669"/>
    <property type="project" value="UniProtKB-UniRule"/>
</dbReference>
<organism evidence="7 8">
    <name type="scientific">Trematosphaeria pertusa</name>
    <dbReference type="NCBI Taxonomy" id="390896"/>
    <lineage>
        <taxon>Eukaryota</taxon>
        <taxon>Fungi</taxon>
        <taxon>Dikarya</taxon>
        <taxon>Ascomycota</taxon>
        <taxon>Pezizomycotina</taxon>
        <taxon>Dothideomycetes</taxon>
        <taxon>Pleosporomycetidae</taxon>
        <taxon>Pleosporales</taxon>
        <taxon>Massarineae</taxon>
        <taxon>Trematosphaeriaceae</taxon>
        <taxon>Trematosphaeria</taxon>
    </lineage>
</organism>
<dbReference type="PROSITE" id="PS51910">
    <property type="entry name" value="GH18_2"/>
    <property type="match status" value="1"/>
</dbReference>
<dbReference type="InterPro" id="IPR029070">
    <property type="entry name" value="Chitinase_insertion_sf"/>
</dbReference>
<comment type="similarity">
    <text evidence="1">Belongs to the glycosyl hydrolase 18 family. Chitinase class V subfamily.</text>
</comment>
<dbReference type="InterPro" id="IPR017853">
    <property type="entry name" value="GH"/>
</dbReference>
<dbReference type="GO" id="GO:0008843">
    <property type="term" value="F:endochitinase activity"/>
    <property type="evidence" value="ECO:0007669"/>
    <property type="project" value="UniProtKB-EC"/>
</dbReference>
<keyword evidence="8" id="KW-1185">Reference proteome</keyword>
<dbReference type="CDD" id="cd00035">
    <property type="entry name" value="ChtBD1"/>
    <property type="match status" value="1"/>
</dbReference>
<dbReference type="GO" id="GO:0005975">
    <property type="term" value="P:carbohydrate metabolic process"/>
    <property type="evidence" value="ECO:0007669"/>
    <property type="project" value="InterPro"/>
</dbReference>
<protein>
    <recommendedName>
        <fullName evidence="2">chitinase</fullName>
        <ecNumber evidence="2">3.2.1.14</ecNumber>
    </recommendedName>
</protein>
<dbReference type="AlphaFoldDB" id="A0A6A6J1K9"/>
<keyword evidence="4" id="KW-1015">Disulfide bond</keyword>
<dbReference type="InterPro" id="IPR001223">
    <property type="entry name" value="Glyco_hydro18_cat"/>
</dbReference>
<feature type="non-terminal residue" evidence="7">
    <location>
        <position position="415"/>
    </location>
</feature>
<dbReference type="EMBL" id="ML987189">
    <property type="protein sequence ID" value="KAF2256755.1"/>
    <property type="molecule type" value="Genomic_DNA"/>
</dbReference>
<dbReference type="PANTHER" id="PTHR11177">
    <property type="entry name" value="CHITINASE"/>
    <property type="match status" value="1"/>
</dbReference>
<dbReference type="InterPro" id="IPR001002">
    <property type="entry name" value="Chitin-bd_1"/>
</dbReference>
<evidence type="ECO:0000256" key="2">
    <source>
        <dbReference type="ARBA" id="ARBA00012729"/>
    </source>
</evidence>
<dbReference type="OrthoDB" id="73875at2759"/>
<dbReference type="SUPFAM" id="SSF57016">
    <property type="entry name" value="Plant lectins/antimicrobial peptides"/>
    <property type="match status" value="1"/>
</dbReference>
<feature type="domain" description="GH18" evidence="6">
    <location>
        <begin position="69"/>
        <end position="415"/>
    </location>
</feature>
<comment type="caution">
    <text evidence="4">Lacks conserved residue(s) required for the propagation of feature annotation.</text>
</comment>
<gene>
    <name evidence="7" type="ORF">BU26DRAFT_396342</name>
</gene>
<proteinExistence type="inferred from homology"/>
<sequence>MCGVDSDGGNKKCPLNLCCSYYGWCGTNSTHCGDTDQEGNKTPCQKDFGKCEVVPPPKCEKEAGSATHGRHIAYYQSWNTRTRLCNRIRPRHINATGLSHLNFAFASVDPRTFRIQPMHPDDVDLYREFTALKTDKLETWIAVGGWEFSDPGPTRTTWSDMVSSRENRAEFIDSTVKFMDEYGFQGLDIDWEYPAAKERGGKEVDTDNQVALVKELHAAFGDRFGLSSILAPDFWYLRGMDPKAMEEHVNWFNFMGYDLHGPWDGDISALGAKIRPHTDLRDIDKDLLPLWFDKLDPKKVNIGMAYYGRGYTASKKDCLQFGCDFAGASKAGNCTQFEGFLSNYEIERIIKQKGLTPELMKEAAVKQIAWDDQWVGYDDGETRALKIDYANEHCLGGTFIWAIDYDSGIGSGNTP</sequence>
<dbReference type="Gene3D" id="3.10.50.10">
    <property type="match status" value="1"/>
</dbReference>
<evidence type="ECO:0000259" key="6">
    <source>
        <dbReference type="PROSITE" id="PS51910"/>
    </source>
</evidence>
<dbReference type="SMART" id="SM00270">
    <property type="entry name" value="ChtBD1"/>
    <property type="match status" value="1"/>
</dbReference>
<accession>A0A6A6J1K9</accession>
<evidence type="ECO:0000256" key="1">
    <source>
        <dbReference type="ARBA" id="ARBA00008682"/>
    </source>
</evidence>
<keyword evidence="3 4" id="KW-0147">Chitin-binding</keyword>
<dbReference type="SUPFAM" id="SSF54556">
    <property type="entry name" value="Chitinase insertion domain"/>
    <property type="match status" value="1"/>
</dbReference>
<dbReference type="Pfam" id="PF00187">
    <property type="entry name" value="Chitin_bind_1"/>
    <property type="match status" value="1"/>
</dbReference>